<evidence type="ECO:0000313" key="3">
    <source>
        <dbReference type="Proteomes" id="UP000609651"/>
    </source>
</evidence>
<comment type="caution">
    <text evidence="2">The sequence shown here is derived from an EMBL/GenBank/DDBJ whole genome shotgun (WGS) entry which is preliminary data.</text>
</comment>
<name>A0ABX1V7G9_9PLAN</name>
<proteinExistence type="predicted"/>
<evidence type="ECO:0000256" key="1">
    <source>
        <dbReference type="SAM" id="MobiDB-lite"/>
    </source>
</evidence>
<dbReference type="Proteomes" id="UP000609651">
    <property type="component" value="Unassembled WGS sequence"/>
</dbReference>
<keyword evidence="3" id="KW-1185">Reference proteome</keyword>
<dbReference type="EMBL" id="WTPX01000004">
    <property type="protein sequence ID" value="NNJ24160.1"/>
    <property type="molecule type" value="Genomic_DNA"/>
</dbReference>
<feature type="compositionally biased region" description="Basic residues" evidence="1">
    <location>
        <begin position="1"/>
        <end position="10"/>
    </location>
</feature>
<evidence type="ECO:0000313" key="2">
    <source>
        <dbReference type="EMBL" id="NNJ24160.1"/>
    </source>
</evidence>
<gene>
    <name evidence="2" type="ORF">LzC2_02100</name>
</gene>
<protein>
    <recommendedName>
        <fullName evidence="4">Phage metallopeptidase domain-containing protein</fullName>
    </recommendedName>
</protein>
<feature type="region of interest" description="Disordered" evidence="1">
    <location>
        <begin position="1"/>
        <end position="22"/>
    </location>
</feature>
<dbReference type="RefSeq" id="WP_315854480.1">
    <property type="nucleotide sequence ID" value="NZ_WTPX01000004.1"/>
</dbReference>
<organism evidence="2 3">
    <name type="scientific">Alienimonas chondri</name>
    <dbReference type="NCBI Taxonomy" id="2681879"/>
    <lineage>
        <taxon>Bacteria</taxon>
        <taxon>Pseudomonadati</taxon>
        <taxon>Planctomycetota</taxon>
        <taxon>Planctomycetia</taxon>
        <taxon>Planctomycetales</taxon>
        <taxon>Planctomycetaceae</taxon>
        <taxon>Alienimonas</taxon>
    </lineage>
</organism>
<evidence type="ECO:0008006" key="4">
    <source>
        <dbReference type="Google" id="ProtNLM"/>
    </source>
</evidence>
<accession>A0ABX1V7G9</accession>
<reference evidence="2 3" key="1">
    <citation type="journal article" date="2020" name="Syst. Appl. Microbiol.">
        <title>Alienimonas chondri sp. nov., a novel planctomycete isolated from the biofilm of the red alga Chondrus crispus.</title>
        <authorList>
            <person name="Vitorino I."/>
            <person name="Albuquerque L."/>
            <person name="Wiegand S."/>
            <person name="Kallscheuer N."/>
            <person name="da Costa M.S."/>
            <person name="Lobo-da-Cunha A."/>
            <person name="Jogler C."/>
            <person name="Lage O.M."/>
        </authorList>
    </citation>
    <scope>NUCLEOTIDE SEQUENCE [LARGE SCALE GENOMIC DNA]</scope>
    <source>
        <strain evidence="2 3">LzC2</strain>
    </source>
</reference>
<sequence>MSPPPRRRLRVDRAARSAVQGSKQSEPFDFTLTMRRLCEDVCDSLPEFAHIDMRRVAVTFAQAKKRVPHGLQAKLTPLRFEGGSATTVRRGVTYAAPTLHDGEVELLYVLTFYLPRFLDHVPKEKLTTVLHELHHVSPAFDGDIRRFPGRCYAHSHSQAQYDAEMAVLAERYLEAGPPGWVDRFLNSRFRDLQSRHGAVVGLKLPIPKLIPVGRG</sequence>